<sequence length="89" mass="10211">MDYIGRLAPRGLKENLSLLQIIFNLIQCSNQQAFVLQSFFIQRALDLYRVCNCPIFTLLTIHDFIIRLFLIGSNSIREIIATFCSILSA</sequence>
<name>A0A8J8P5K2_HALGN</name>
<dbReference type="Proteomes" id="UP000785679">
    <property type="component" value="Unassembled WGS sequence"/>
</dbReference>
<gene>
    <name evidence="1" type="ORF">FGO68_gene512</name>
</gene>
<keyword evidence="2" id="KW-1185">Reference proteome</keyword>
<reference evidence="1" key="1">
    <citation type="submission" date="2019-06" db="EMBL/GenBank/DDBJ databases">
        <authorList>
            <person name="Zheng W."/>
        </authorList>
    </citation>
    <scope>NUCLEOTIDE SEQUENCE</scope>
    <source>
        <strain evidence="1">QDHG01</strain>
    </source>
</reference>
<organism evidence="1 2">
    <name type="scientific">Halteria grandinella</name>
    <dbReference type="NCBI Taxonomy" id="5974"/>
    <lineage>
        <taxon>Eukaryota</taxon>
        <taxon>Sar</taxon>
        <taxon>Alveolata</taxon>
        <taxon>Ciliophora</taxon>
        <taxon>Intramacronucleata</taxon>
        <taxon>Spirotrichea</taxon>
        <taxon>Stichotrichia</taxon>
        <taxon>Sporadotrichida</taxon>
        <taxon>Halteriidae</taxon>
        <taxon>Halteria</taxon>
    </lineage>
</organism>
<dbReference type="AlphaFoldDB" id="A0A8J8P5K2"/>
<accession>A0A8J8P5K2</accession>
<dbReference type="EMBL" id="RRYP01000201">
    <property type="protein sequence ID" value="TNV87841.1"/>
    <property type="molecule type" value="Genomic_DNA"/>
</dbReference>
<evidence type="ECO:0000313" key="1">
    <source>
        <dbReference type="EMBL" id="TNV87841.1"/>
    </source>
</evidence>
<proteinExistence type="predicted"/>
<comment type="caution">
    <text evidence="1">The sequence shown here is derived from an EMBL/GenBank/DDBJ whole genome shotgun (WGS) entry which is preliminary data.</text>
</comment>
<evidence type="ECO:0000313" key="2">
    <source>
        <dbReference type="Proteomes" id="UP000785679"/>
    </source>
</evidence>
<protein>
    <submittedName>
        <fullName evidence="1">Uncharacterized protein</fullName>
    </submittedName>
</protein>